<dbReference type="AlphaFoldDB" id="A0AAD5Q5N4"/>
<feature type="transmembrane region" description="Helical" evidence="1">
    <location>
        <begin position="344"/>
        <end position="361"/>
    </location>
</feature>
<evidence type="ECO:0000256" key="1">
    <source>
        <dbReference type="SAM" id="Phobius"/>
    </source>
</evidence>
<feature type="transmembrane region" description="Helical" evidence="1">
    <location>
        <begin position="477"/>
        <end position="495"/>
    </location>
</feature>
<evidence type="ECO:0000313" key="2">
    <source>
        <dbReference type="EMBL" id="KAJ0399373.1"/>
    </source>
</evidence>
<accession>A0AAD5Q5N4</accession>
<dbReference type="EMBL" id="JAKCXM010000185">
    <property type="protein sequence ID" value="KAJ0399373.1"/>
    <property type="molecule type" value="Genomic_DNA"/>
</dbReference>
<dbReference type="Proteomes" id="UP001209570">
    <property type="component" value="Unassembled WGS sequence"/>
</dbReference>
<feature type="transmembrane region" description="Helical" evidence="1">
    <location>
        <begin position="532"/>
        <end position="556"/>
    </location>
</feature>
<evidence type="ECO:0000313" key="3">
    <source>
        <dbReference type="Proteomes" id="UP001209570"/>
    </source>
</evidence>
<evidence type="ECO:0008006" key="4">
    <source>
        <dbReference type="Google" id="ProtNLM"/>
    </source>
</evidence>
<keyword evidence="1" id="KW-1133">Transmembrane helix</keyword>
<comment type="caution">
    <text evidence="2">The sequence shown here is derived from an EMBL/GenBank/DDBJ whole genome shotgun (WGS) entry which is preliminary data.</text>
</comment>
<feature type="transmembrane region" description="Helical" evidence="1">
    <location>
        <begin position="382"/>
        <end position="405"/>
    </location>
</feature>
<protein>
    <recommendedName>
        <fullName evidence="4">Transmembrane protein</fullName>
    </recommendedName>
</protein>
<keyword evidence="1" id="KW-0812">Transmembrane</keyword>
<keyword evidence="3" id="KW-1185">Reference proteome</keyword>
<keyword evidence="1" id="KW-0472">Membrane</keyword>
<gene>
    <name evidence="2" type="ORF">P43SY_009687</name>
</gene>
<name>A0AAD5Q5N4_PYTIN</name>
<organism evidence="2 3">
    <name type="scientific">Pythium insidiosum</name>
    <name type="common">Pythiosis disease agent</name>
    <dbReference type="NCBI Taxonomy" id="114742"/>
    <lineage>
        <taxon>Eukaryota</taxon>
        <taxon>Sar</taxon>
        <taxon>Stramenopiles</taxon>
        <taxon>Oomycota</taxon>
        <taxon>Peronosporomycetes</taxon>
        <taxon>Pythiales</taxon>
        <taxon>Pythiaceae</taxon>
        <taxon>Pythium</taxon>
    </lineage>
</organism>
<proteinExistence type="predicted"/>
<sequence length="753" mass="85290">MSSGAHARRPLNFRHLLHRHRSMRSGDIDRDEAFSWRRCVLSLVSYTLLFTDVLRTGLAIDDLKYNAVEPDTVVFLGPSAYSVADLQREDRASGDRLPLWLYKYDSTSIAMRAIAKRLGVSTWPPCVQYDGQCDKDGIPAHTVFAMLDSLLDRVKQHLRAQPRRASSRGSLSLRLEHNWIDRLNHLVLPQFFRKTIKRSVQAIHYGAEDLTKPLCGPGHPRPLGCHDHWVNFKRICSSHDAFCRDITSVWDHTAERTRSMQRQFPNATLELLIIEASEDYSRGGLMFHGHKMFEVVAMTRARSCSSVGCETIAVSDFRYEGGVLTTSALHWYNVIAAIRAAGQVYTWIRVISLIVGLYVARTSEIRLGGRSFGARCRATIRTFFLVPSHVIIYGSVFPICCYFLAHLMDSSTVYDYVAQHFSSVLGQYHFDVRRLVAISAVSMRSVWVLAFVCHLLLHVYSHRLWSHESQVVGTPKFLIGIVCSVTVFAQVRALGWRDSRVLQVQDVVASGRQHHVRVLAHDSFRGSLNQLLLGNAIDVQFVMASLLALGTLSFVLRVSNRISPRHGLIQLRLVGHTPVPFSTGSLWPTHALMVSWNTSMIMRHRSREPSAKQSFLEKAVRLVQARCARTRAFPTFDRMRVSVRRETSSFTHANSSRILSEFVALDSRQSSVESNIYLLNLAAMTDPFTFLRLRLGDGQLIGIFESKVSQRYFLLPLAVVTSVMDVPVDWDDFVLLMIVSSRELSWLDLLQCG</sequence>
<feature type="transmembrane region" description="Helical" evidence="1">
    <location>
        <begin position="435"/>
        <end position="457"/>
    </location>
</feature>
<reference evidence="2" key="1">
    <citation type="submission" date="2021-12" db="EMBL/GenBank/DDBJ databases">
        <title>Prjna785345.</title>
        <authorList>
            <person name="Rujirawat T."/>
            <person name="Krajaejun T."/>
        </authorList>
    </citation>
    <scope>NUCLEOTIDE SEQUENCE</scope>
    <source>
        <strain evidence="2">Pi057C3</strain>
    </source>
</reference>